<comment type="similarity">
    <text evidence="1">Belongs to the short-chain dehydrogenases/reductases (SDR) family.</text>
</comment>
<comment type="caution">
    <text evidence="3">The sequence shown here is derived from an EMBL/GenBank/DDBJ whole genome shotgun (WGS) entry which is preliminary data.</text>
</comment>
<dbReference type="Proteomes" id="UP001055219">
    <property type="component" value="Unassembled WGS sequence"/>
</dbReference>
<dbReference type="GO" id="GO:0016616">
    <property type="term" value="F:oxidoreductase activity, acting on the CH-OH group of donors, NAD or NADP as acceptor"/>
    <property type="evidence" value="ECO:0007669"/>
    <property type="project" value="UniProtKB-ARBA"/>
</dbReference>
<name>A0A9P9XVN3_9HYPO</name>
<dbReference type="GeneID" id="75831541"/>
<reference evidence="3" key="1">
    <citation type="journal article" date="2021" name="J Fungi (Basel)">
        <title>Genomic and Metabolomic Analyses of the Marine Fungus Emericellopsis cladophorae: Insights into Saltwater Adaptability Mechanisms and Its Biosynthetic Potential.</title>
        <authorList>
            <person name="Goncalves M.F.M."/>
            <person name="Hilario S."/>
            <person name="Van de Peer Y."/>
            <person name="Esteves A.C."/>
            <person name="Alves A."/>
        </authorList>
    </citation>
    <scope>NUCLEOTIDE SEQUENCE</scope>
    <source>
        <strain evidence="3">MUM 19.33</strain>
    </source>
</reference>
<dbReference type="Gene3D" id="3.40.50.720">
    <property type="entry name" value="NAD(P)-binding Rossmann-like Domain"/>
    <property type="match status" value="1"/>
</dbReference>
<dbReference type="GO" id="GO:0050664">
    <property type="term" value="F:oxidoreductase activity, acting on NAD(P)H, oxygen as acceptor"/>
    <property type="evidence" value="ECO:0007669"/>
    <property type="project" value="TreeGrafter"/>
</dbReference>
<proteinExistence type="inferred from homology"/>
<dbReference type="InterPro" id="IPR036291">
    <property type="entry name" value="NAD(P)-bd_dom_sf"/>
</dbReference>
<sequence>MLEHQCNDSICLVASISGSIANKGLVSPVYNSSKAAVIQLVKNRAIESNPVRQDGSGGIRIDCLSPRHILMPMVAQNPKDEPDLKDSWCRENIVGRLADIETSKVKSAARYLLSKASSFMTGKNLVVDGDHTVW</sequence>
<dbReference type="Pfam" id="PF13561">
    <property type="entry name" value="adh_short_C2"/>
    <property type="match status" value="1"/>
</dbReference>
<evidence type="ECO:0000313" key="4">
    <source>
        <dbReference type="Proteomes" id="UP001055219"/>
    </source>
</evidence>
<evidence type="ECO:0000313" key="3">
    <source>
        <dbReference type="EMBL" id="KAI6778531.1"/>
    </source>
</evidence>
<accession>A0A9P9XVN3</accession>
<gene>
    <name evidence="3" type="ORF">J7T54_005055</name>
</gene>
<dbReference type="PANTHER" id="PTHR43008:SF10">
    <property type="entry name" value="CHAIN DEHYDROGENASE_OXIDOREDUCTASE, PUTATIVE (AFU_ORTHOLOGUE AFUA_2G15740)-RELATED"/>
    <property type="match status" value="1"/>
</dbReference>
<dbReference type="OrthoDB" id="1669814at2759"/>
<organism evidence="3 4">
    <name type="scientific">Emericellopsis cladophorae</name>
    <dbReference type="NCBI Taxonomy" id="2686198"/>
    <lineage>
        <taxon>Eukaryota</taxon>
        <taxon>Fungi</taxon>
        <taxon>Dikarya</taxon>
        <taxon>Ascomycota</taxon>
        <taxon>Pezizomycotina</taxon>
        <taxon>Sordariomycetes</taxon>
        <taxon>Hypocreomycetidae</taxon>
        <taxon>Hypocreales</taxon>
        <taxon>Bionectriaceae</taxon>
        <taxon>Emericellopsis</taxon>
    </lineage>
</organism>
<dbReference type="RefSeq" id="XP_051359387.1">
    <property type="nucleotide sequence ID" value="XM_051509654.1"/>
</dbReference>
<keyword evidence="4" id="KW-1185">Reference proteome</keyword>
<dbReference type="AlphaFoldDB" id="A0A9P9XVN3"/>
<evidence type="ECO:0000256" key="1">
    <source>
        <dbReference type="ARBA" id="ARBA00006484"/>
    </source>
</evidence>
<dbReference type="PANTHER" id="PTHR43008">
    <property type="entry name" value="BENZIL REDUCTASE"/>
    <property type="match status" value="1"/>
</dbReference>
<reference evidence="3" key="2">
    <citation type="submission" date="2022-07" db="EMBL/GenBank/DDBJ databases">
        <authorList>
            <person name="Goncalves M.F.M."/>
            <person name="Hilario S."/>
            <person name="Van De Peer Y."/>
            <person name="Esteves A.C."/>
            <person name="Alves A."/>
        </authorList>
    </citation>
    <scope>NUCLEOTIDE SEQUENCE</scope>
    <source>
        <strain evidence="3">MUM 19.33</strain>
    </source>
</reference>
<protein>
    <submittedName>
        <fullName evidence="3">D-arabinitol 2-dehydrogenase [ribulose-forming]-like protein</fullName>
    </submittedName>
</protein>
<dbReference type="SUPFAM" id="SSF51735">
    <property type="entry name" value="NAD(P)-binding Rossmann-fold domains"/>
    <property type="match status" value="1"/>
</dbReference>
<evidence type="ECO:0000256" key="2">
    <source>
        <dbReference type="ARBA" id="ARBA00023002"/>
    </source>
</evidence>
<dbReference type="InterPro" id="IPR002347">
    <property type="entry name" value="SDR_fam"/>
</dbReference>
<keyword evidence="2" id="KW-0560">Oxidoreductase</keyword>
<dbReference type="EMBL" id="JAGIXG020000066">
    <property type="protein sequence ID" value="KAI6778531.1"/>
    <property type="molecule type" value="Genomic_DNA"/>
</dbReference>